<comment type="caution">
    <text evidence="1">The sequence shown here is derived from an EMBL/GenBank/DDBJ whole genome shotgun (WGS) entry which is preliminary data.</text>
</comment>
<protein>
    <submittedName>
        <fullName evidence="1">Uncharacterized protein</fullName>
    </submittedName>
</protein>
<evidence type="ECO:0000313" key="2">
    <source>
        <dbReference type="Proteomes" id="UP001605036"/>
    </source>
</evidence>
<dbReference type="EMBL" id="JBHFFA010000004">
    <property type="protein sequence ID" value="KAL2631492.1"/>
    <property type="molecule type" value="Genomic_DNA"/>
</dbReference>
<organism evidence="1 2">
    <name type="scientific">Riccia fluitans</name>
    <dbReference type="NCBI Taxonomy" id="41844"/>
    <lineage>
        <taxon>Eukaryota</taxon>
        <taxon>Viridiplantae</taxon>
        <taxon>Streptophyta</taxon>
        <taxon>Embryophyta</taxon>
        <taxon>Marchantiophyta</taxon>
        <taxon>Marchantiopsida</taxon>
        <taxon>Marchantiidae</taxon>
        <taxon>Marchantiales</taxon>
        <taxon>Ricciaceae</taxon>
        <taxon>Riccia</taxon>
    </lineage>
</organism>
<proteinExistence type="predicted"/>
<name>A0ABD1YPY5_9MARC</name>
<evidence type="ECO:0000313" key="1">
    <source>
        <dbReference type="EMBL" id="KAL2631492.1"/>
    </source>
</evidence>
<dbReference type="AlphaFoldDB" id="A0ABD1YPY5"/>
<sequence length="413" mass="48227">MPIAVNTEDANMQHYEVPSEFFKLVLGKHLKYRCLQLIQAFLCFVVWILVPPKLNGWSTFGDGNGGAKAVERSAVAESWAQVIPDLECGSLYYWEVRKGYVIDEKHCHFSLLLWCCSWADRVQFRKDKEQQEPVKRQQEKRRCIDQYECYGEAKVNFWIFELLGRAYVRDVNNQLHSTKLVLEEPSMRSKDLEVILYVDTEYLATIAFVTPFWCRVEAMHKIVIDSTFKMNALRSTHPYNGDEAHNIFNFIDTAFEPTGVLVDKAIAFVQYDTSREQPSWWLSYKTRVQKLKGESRSQVQHWFDLEKWELANVCVNAPLEEIAWLEPEDEMVLEEDPLSNSDESYHACKEAMEKLSSDVMTLLGEHRDNGKFVSKLRSCIRRLEKDVATCFRFLRQRTQQGTWSTKGPTDLLR</sequence>
<keyword evidence="2" id="KW-1185">Reference proteome</keyword>
<reference evidence="1 2" key="1">
    <citation type="submission" date="2024-09" db="EMBL/GenBank/DDBJ databases">
        <title>Chromosome-scale assembly of Riccia fluitans.</title>
        <authorList>
            <person name="Paukszto L."/>
            <person name="Sawicki J."/>
            <person name="Karawczyk K."/>
            <person name="Piernik-Szablinska J."/>
            <person name="Szczecinska M."/>
            <person name="Mazdziarz M."/>
        </authorList>
    </citation>
    <scope>NUCLEOTIDE SEQUENCE [LARGE SCALE GENOMIC DNA]</scope>
    <source>
        <strain evidence="1">Rf_01</strain>
        <tissue evidence="1">Aerial parts of the thallus</tissue>
    </source>
</reference>
<accession>A0ABD1YPY5</accession>
<gene>
    <name evidence="1" type="ORF">R1flu_016178</name>
</gene>
<dbReference type="Proteomes" id="UP001605036">
    <property type="component" value="Unassembled WGS sequence"/>
</dbReference>